<feature type="compositionally biased region" description="Basic and acidic residues" evidence="11">
    <location>
        <begin position="1"/>
        <end position="21"/>
    </location>
</feature>
<keyword evidence="6 9" id="KW-0645">Protease</keyword>
<feature type="binding site" evidence="9">
    <location>
        <position position="269"/>
    </location>
    <ligand>
        <name>a divalent metal cation</name>
        <dbReference type="ChEBI" id="CHEBI:60240"/>
        <label>2</label>
        <note>catalytic</note>
    </ligand>
</feature>
<dbReference type="PRINTS" id="PR00599">
    <property type="entry name" value="MAPEPTIDASE"/>
</dbReference>
<evidence type="ECO:0000256" key="9">
    <source>
        <dbReference type="HAMAP-Rule" id="MF_03175"/>
    </source>
</evidence>
<evidence type="ECO:0000313" key="13">
    <source>
        <dbReference type="EMBL" id="KAF7724663.1"/>
    </source>
</evidence>
<dbReference type="EMBL" id="JABAYA010000114">
    <property type="protein sequence ID" value="KAF7724663.1"/>
    <property type="molecule type" value="Genomic_DNA"/>
</dbReference>
<dbReference type="CDD" id="cd01088">
    <property type="entry name" value="MetAP2"/>
    <property type="match status" value="1"/>
</dbReference>
<name>A0A8H7BPX5_9FUNG</name>
<evidence type="ECO:0000259" key="12">
    <source>
        <dbReference type="Pfam" id="PF00557"/>
    </source>
</evidence>
<dbReference type="NCBIfam" id="TIGR00501">
    <property type="entry name" value="met_pdase_II"/>
    <property type="match status" value="1"/>
</dbReference>
<feature type="domain" description="Peptidase M24" evidence="12">
    <location>
        <begin position="176"/>
        <end position="380"/>
    </location>
</feature>
<protein>
    <recommendedName>
        <fullName evidence="9">Methionine aminopeptidase 2</fullName>
        <shortName evidence="9">MAP 2</shortName>
        <shortName evidence="9">MetAP 2</shortName>
        <ecNumber evidence="9">3.4.11.18</ecNumber>
    </recommendedName>
    <alternativeName>
        <fullName evidence="9">Peptidase M</fullName>
    </alternativeName>
</protein>
<dbReference type="Gene3D" id="1.10.10.10">
    <property type="entry name" value="Winged helix-like DNA-binding domain superfamily/Winged helix DNA-binding domain"/>
    <property type="match status" value="1"/>
</dbReference>
<feature type="binding site" evidence="9">
    <location>
        <position position="269"/>
    </location>
    <ligand>
        <name>a divalent metal cation</name>
        <dbReference type="ChEBI" id="CHEBI:60240"/>
        <label>1</label>
    </ligand>
</feature>
<dbReference type="InterPro" id="IPR036005">
    <property type="entry name" value="Creatinase/aminopeptidase-like"/>
</dbReference>
<feature type="binding site" evidence="9">
    <location>
        <position position="258"/>
    </location>
    <ligand>
        <name>a divalent metal cation</name>
        <dbReference type="ChEBI" id="CHEBI:60240"/>
        <label>1</label>
    </ligand>
</feature>
<feature type="binding site" evidence="9">
    <location>
        <position position="346"/>
    </location>
    <ligand>
        <name>substrate</name>
    </ligand>
</feature>
<dbReference type="AlphaFoldDB" id="A0A8H7BPX5"/>
<feature type="compositionally biased region" description="Basic and acidic residues" evidence="11">
    <location>
        <begin position="32"/>
        <end position="42"/>
    </location>
</feature>
<comment type="cofactor">
    <cofactor evidence="9">
        <name>Co(2+)</name>
        <dbReference type="ChEBI" id="CHEBI:48828"/>
    </cofactor>
    <cofactor evidence="9">
        <name>Zn(2+)</name>
        <dbReference type="ChEBI" id="CHEBI:29105"/>
    </cofactor>
    <cofactor evidence="9">
        <name>Mn(2+)</name>
        <dbReference type="ChEBI" id="CHEBI:29035"/>
    </cofactor>
    <cofactor evidence="9">
        <name>Fe(2+)</name>
        <dbReference type="ChEBI" id="CHEBI:29033"/>
    </cofactor>
    <text evidence="9">Binds 2 divalent metal cations per subunit. Has a high-affinity and a low affinity metal-binding site. The true nature of the physiological cofactor is under debate. The enzyme is active with cobalt, zinc, manganese or divalent iron ions. Most likely, methionine aminopeptidases function as mononuclear Fe(2+)-metalloproteases under physiological conditions, and the catalytically relevant metal-binding site has been assigned to the histidine-containing high-affinity site.</text>
</comment>
<keyword evidence="14" id="KW-1185">Reference proteome</keyword>
<dbReference type="InterPro" id="IPR002468">
    <property type="entry name" value="Pept_M24A_MAP2"/>
</dbReference>
<feature type="binding site" evidence="9">
    <location>
        <position position="467"/>
    </location>
    <ligand>
        <name>a divalent metal cation</name>
        <dbReference type="ChEBI" id="CHEBI:60240"/>
        <label>1</label>
    </ligand>
</feature>
<dbReference type="InterPro" id="IPR001714">
    <property type="entry name" value="Pept_M24_MAP"/>
</dbReference>
<dbReference type="GO" id="GO:0046872">
    <property type="term" value="F:metal ion binding"/>
    <property type="evidence" value="ECO:0007669"/>
    <property type="project" value="UniProtKB-UniRule"/>
</dbReference>
<dbReference type="PANTHER" id="PTHR45777">
    <property type="entry name" value="METHIONINE AMINOPEPTIDASE 2"/>
    <property type="match status" value="1"/>
</dbReference>
<dbReference type="SUPFAM" id="SSF55920">
    <property type="entry name" value="Creatinase/aminopeptidase"/>
    <property type="match status" value="1"/>
</dbReference>
<feature type="compositionally biased region" description="Basic residues" evidence="11">
    <location>
        <begin position="43"/>
        <end position="54"/>
    </location>
</feature>
<dbReference type="HAMAP" id="MF_03175">
    <property type="entry name" value="MetAP_2_euk"/>
    <property type="match status" value="1"/>
</dbReference>
<feature type="compositionally biased region" description="Polar residues" evidence="11">
    <location>
        <begin position="22"/>
        <end position="31"/>
    </location>
</feature>
<sequence length="486" mass="54296">MASLKEKKDVESVSNELEKTTLNESVTPNVDSKTEAASEEAAKKKKKKNKKKKTSATTATVDDEGNTYIISTLELTGIIEADEDKQADNDDEDENTLETEGGEGGESAKKKKNKKKKKKSSPKTQTEPPTVPVSKLFRDQYPEGEIHEYRDDNLWRTTSEEKRAEERLKSDDYNDLRRAAEVHRQVRAYARKTIKPGMSMIEICELIENGTRALVEENGFESGIGFPTGCSLNHCAAHYTPNAGDKTVLTYDDVMKIDFGVHVKGRIIDSAFTMTFNPKFDKLVEAAREATYAGIKEAGIDVRLCDIGAAVHEVYDSYEIELDGKTYDIKPIRNLNGHTIEPYRIHAGKSVPIVRNSGDETKLEEGEQIAIETFCSTGRGYVVEDGECSHYAKSYDTGYVPLRLPRAKSLLATINKHFGTLPFCRRYLDRIGEDKYLMGLRNLVDAGVVTAYPPLCDTKGSYTAQLEHTILLRPTCKEIVSKGDDY</sequence>
<comment type="similarity">
    <text evidence="9">Belongs to the peptidase M24A family. Methionine aminopeptidase eukaryotic type 2 subfamily.</text>
</comment>
<comment type="cofactor">
    <cofactor evidence="2">
        <name>Mn(2+)</name>
        <dbReference type="ChEBI" id="CHEBI:29035"/>
    </cofactor>
</comment>
<dbReference type="InterPro" id="IPR050247">
    <property type="entry name" value="Met_Aminopeptidase_Type2"/>
</dbReference>
<feature type="binding site" evidence="9">
    <location>
        <position position="467"/>
    </location>
    <ligand>
        <name>a divalent metal cation</name>
        <dbReference type="ChEBI" id="CHEBI:60240"/>
        <label>2</label>
        <note>catalytic</note>
    </ligand>
</feature>
<dbReference type="GO" id="GO:0070006">
    <property type="term" value="F:metalloaminopeptidase activity"/>
    <property type="evidence" value="ECO:0007669"/>
    <property type="project" value="UniProtKB-UniRule"/>
</dbReference>
<evidence type="ECO:0000313" key="14">
    <source>
        <dbReference type="Proteomes" id="UP000605846"/>
    </source>
</evidence>
<evidence type="ECO:0000256" key="8">
    <source>
        <dbReference type="ARBA" id="ARBA00022801"/>
    </source>
</evidence>
<evidence type="ECO:0000256" key="6">
    <source>
        <dbReference type="ARBA" id="ARBA00022670"/>
    </source>
</evidence>
<dbReference type="OrthoDB" id="7848262at2759"/>
<keyword evidence="5 9" id="KW-0963">Cytoplasm</keyword>
<feature type="region of interest" description="Disordered" evidence="11">
    <location>
        <begin position="1"/>
        <end position="143"/>
    </location>
</feature>
<dbReference type="Gene3D" id="3.90.230.10">
    <property type="entry name" value="Creatinase/methionine aminopeptidase superfamily"/>
    <property type="match status" value="1"/>
</dbReference>
<evidence type="ECO:0000256" key="2">
    <source>
        <dbReference type="ARBA" id="ARBA00001936"/>
    </source>
</evidence>
<dbReference type="InterPro" id="IPR036390">
    <property type="entry name" value="WH_DNA-bd_sf"/>
</dbReference>
<evidence type="ECO:0000256" key="1">
    <source>
        <dbReference type="ARBA" id="ARBA00000294"/>
    </source>
</evidence>
<comment type="cofactor">
    <cofactor evidence="3">
        <name>Fe(2+)</name>
        <dbReference type="ChEBI" id="CHEBI:29033"/>
    </cofactor>
</comment>
<keyword evidence="8 9" id="KW-0378">Hydrolase</keyword>
<comment type="catalytic activity">
    <reaction evidence="1 9 10">
        <text>Release of N-terminal amino acids, preferentially methionine, from peptides and arylamides.</text>
        <dbReference type="EC" id="3.4.11.18"/>
    </reaction>
</comment>
<feature type="binding site" evidence="9">
    <location>
        <position position="238"/>
    </location>
    <ligand>
        <name>substrate</name>
    </ligand>
</feature>
<proteinExistence type="inferred from homology"/>
<dbReference type="GO" id="GO:0006508">
    <property type="term" value="P:proteolysis"/>
    <property type="evidence" value="ECO:0007669"/>
    <property type="project" value="UniProtKB-KW"/>
</dbReference>
<gene>
    <name evidence="13" type="primary">MAP2B</name>
    <name evidence="13" type="ORF">EC973_000835</name>
</gene>
<dbReference type="EC" id="3.4.11.18" evidence="9"/>
<comment type="function">
    <text evidence="9 10">Cotranslationally removes the N-terminal methionine from nascent proteins. The N-terminal methionine is often cleaved when the second residue in the primary sequence is small and uncharged (Met-Ala-, Cys, Gly, Pro, Ser, Thr, or Val).</text>
</comment>
<feature type="binding site" evidence="9">
    <location>
        <position position="338"/>
    </location>
    <ligand>
        <name>a divalent metal cation</name>
        <dbReference type="ChEBI" id="CHEBI:60240"/>
        <label>2</label>
        <note>catalytic</note>
    </ligand>
</feature>
<evidence type="ECO:0000256" key="10">
    <source>
        <dbReference type="RuleBase" id="RU003653"/>
    </source>
</evidence>
<dbReference type="SUPFAM" id="SSF46785">
    <property type="entry name" value="Winged helix' DNA-binding domain"/>
    <property type="match status" value="1"/>
</dbReference>
<feature type="binding site" evidence="9">
    <location>
        <position position="372"/>
    </location>
    <ligand>
        <name>a divalent metal cation</name>
        <dbReference type="ChEBI" id="CHEBI:60240"/>
        <label>2</label>
        <note>catalytic</note>
    </ligand>
</feature>
<reference evidence="13" key="1">
    <citation type="submission" date="2020-01" db="EMBL/GenBank/DDBJ databases">
        <title>Genome Sequencing of Three Apophysomyces-Like Fungal Strains Confirms a Novel Fungal Genus in the Mucoromycota with divergent Burkholderia-like Endosymbiotic Bacteria.</title>
        <authorList>
            <person name="Stajich J.E."/>
            <person name="Macias A.M."/>
            <person name="Carter-House D."/>
            <person name="Lovett B."/>
            <person name="Kasson L.R."/>
            <person name="Berry K."/>
            <person name="Grigoriev I."/>
            <person name="Chang Y."/>
            <person name="Spatafora J."/>
            <person name="Kasson M.T."/>
        </authorList>
    </citation>
    <scope>NUCLEOTIDE SEQUENCE</scope>
    <source>
        <strain evidence="13">NRRL A-21654</strain>
    </source>
</reference>
<evidence type="ECO:0000256" key="11">
    <source>
        <dbReference type="SAM" id="MobiDB-lite"/>
    </source>
</evidence>
<evidence type="ECO:0000256" key="3">
    <source>
        <dbReference type="ARBA" id="ARBA00001954"/>
    </source>
</evidence>
<evidence type="ECO:0000256" key="7">
    <source>
        <dbReference type="ARBA" id="ARBA00022723"/>
    </source>
</evidence>
<dbReference type="InterPro" id="IPR036388">
    <property type="entry name" value="WH-like_DNA-bd_sf"/>
</dbReference>
<feature type="compositionally biased region" description="Acidic residues" evidence="11">
    <location>
        <begin position="80"/>
        <end position="103"/>
    </location>
</feature>
<dbReference type="PANTHER" id="PTHR45777:SF2">
    <property type="entry name" value="METHIONINE AMINOPEPTIDASE 2"/>
    <property type="match status" value="1"/>
</dbReference>
<dbReference type="GO" id="GO:0005737">
    <property type="term" value="C:cytoplasm"/>
    <property type="evidence" value="ECO:0007669"/>
    <property type="project" value="UniProtKB-SubCell"/>
</dbReference>
<comment type="subcellular location">
    <subcellularLocation>
        <location evidence="9">Cytoplasm</location>
    </subcellularLocation>
</comment>
<dbReference type="Proteomes" id="UP000605846">
    <property type="component" value="Unassembled WGS sequence"/>
</dbReference>
<keyword evidence="4 9" id="KW-0031">Aminopeptidase</keyword>
<evidence type="ECO:0000256" key="4">
    <source>
        <dbReference type="ARBA" id="ARBA00022438"/>
    </source>
</evidence>
<evidence type="ECO:0000256" key="5">
    <source>
        <dbReference type="ARBA" id="ARBA00022490"/>
    </source>
</evidence>
<accession>A0A8H7BPX5</accession>
<organism evidence="13 14">
    <name type="scientific">Apophysomyces ossiformis</name>
    <dbReference type="NCBI Taxonomy" id="679940"/>
    <lineage>
        <taxon>Eukaryota</taxon>
        <taxon>Fungi</taxon>
        <taxon>Fungi incertae sedis</taxon>
        <taxon>Mucoromycota</taxon>
        <taxon>Mucoromycotina</taxon>
        <taxon>Mucoromycetes</taxon>
        <taxon>Mucorales</taxon>
        <taxon>Mucorineae</taxon>
        <taxon>Mucoraceae</taxon>
        <taxon>Apophysomyces</taxon>
    </lineage>
</organism>
<comment type="caution">
    <text evidence="13">The sequence shown here is derived from an EMBL/GenBank/DDBJ whole genome shotgun (WGS) entry which is preliminary data.</text>
</comment>
<dbReference type="InterPro" id="IPR000994">
    <property type="entry name" value="Pept_M24"/>
</dbReference>
<dbReference type="Pfam" id="PF00557">
    <property type="entry name" value="Peptidase_M24"/>
    <property type="match status" value="1"/>
</dbReference>
<feature type="compositionally biased region" description="Basic residues" evidence="11">
    <location>
        <begin position="109"/>
        <end position="121"/>
    </location>
</feature>
<keyword evidence="7 9" id="KW-0479">Metal-binding</keyword>
<dbReference type="GO" id="GO:0004239">
    <property type="term" value="F:initiator methionyl aminopeptidase activity"/>
    <property type="evidence" value="ECO:0007669"/>
    <property type="project" value="UniProtKB-UniRule"/>
</dbReference>